<feature type="chain" id="PRO_5045631537" description="Glycosyl transferase family 25 domain-containing protein" evidence="1">
    <location>
        <begin position="32"/>
        <end position="358"/>
    </location>
</feature>
<dbReference type="EMBL" id="CAXAMN010014525">
    <property type="protein sequence ID" value="CAK9043622.1"/>
    <property type="molecule type" value="Genomic_DNA"/>
</dbReference>
<dbReference type="CDD" id="cd06532">
    <property type="entry name" value="Glyco_transf_25"/>
    <property type="match status" value="1"/>
</dbReference>
<gene>
    <name evidence="3" type="ORF">CCMP2556_LOCUS23078</name>
</gene>
<dbReference type="Pfam" id="PF01755">
    <property type="entry name" value="Glyco_transf_25"/>
    <property type="match status" value="1"/>
</dbReference>
<sequence>MHRTARRGSSKAWLPALVLVVEVLVRPTSISKPLSSQGCFASLSSGSQREDFWPDDSCAYVINLARRPDRLRRLHKLLASTNPSLMDKLQRIDAVDGQNISLDSLHAKRVVEESALIRAKRAQRLGLYSIVHDAENNLVNFDDHLTEGAVACAMSHYNALKKVAEHPADWGLILEDDLSLAVPYVHREIRGILKQLPLDWTAVFLGYHNKYGRPHPRAVNSTGNWSDDGVEKEPIFEIHDHSWGLYAWMVKKDAAKSLIQNLFPISSQVDYAISRYLITTHGGVYSVHPDRLLFYSPTSEEGQDSDIQSMRSEEEVVQEFGSWHDYLELQRPSSYDELATEDLYGSLDEDWPEAEWSP</sequence>
<reference evidence="3 4" key="1">
    <citation type="submission" date="2024-02" db="EMBL/GenBank/DDBJ databases">
        <authorList>
            <person name="Chen Y."/>
            <person name="Shah S."/>
            <person name="Dougan E. K."/>
            <person name="Thang M."/>
            <person name="Chan C."/>
        </authorList>
    </citation>
    <scope>NUCLEOTIDE SEQUENCE [LARGE SCALE GENOMIC DNA]</scope>
</reference>
<dbReference type="Proteomes" id="UP001642484">
    <property type="component" value="Unassembled WGS sequence"/>
</dbReference>
<comment type="caution">
    <text evidence="3">The sequence shown here is derived from an EMBL/GenBank/DDBJ whole genome shotgun (WGS) entry which is preliminary data.</text>
</comment>
<protein>
    <recommendedName>
        <fullName evidence="2">Glycosyl transferase family 25 domain-containing protein</fullName>
    </recommendedName>
</protein>
<feature type="signal peptide" evidence="1">
    <location>
        <begin position="1"/>
        <end position="31"/>
    </location>
</feature>
<evidence type="ECO:0000259" key="2">
    <source>
        <dbReference type="Pfam" id="PF01755"/>
    </source>
</evidence>
<dbReference type="InterPro" id="IPR002654">
    <property type="entry name" value="Glyco_trans_25"/>
</dbReference>
<keyword evidence="4" id="KW-1185">Reference proteome</keyword>
<feature type="domain" description="Glycosyl transferase family 25" evidence="2">
    <location>
        <begin position="59"/>
        <end position="272"/>
    </location>
</feature>
<evidence type="ECO:0000256" key="1">
    <source>
        <dbReference type="SAM" id="SignalP"/>
    </source>
</evidence>
<keyword evidence="1" id="KW-0732">Signal</keyword>
<organism evidence="3 4">
    <name type="scientific">Durusdinium trenchii</name>
    <dbReference type="NCBI Taxonomy" id="1381693"/>
    <lineage>
        <taxon>Eukaryota</taxon>
        <taxon>Sar</taxon>
        <taxon>Alveolata</taxon>
        <taxon>Dinophyceae</taxon>
        <taxon>Suessiales</taxon>
        <taxon>Symbiodiniaceae</taxon>
        <taxon>Durusdinium</taxon>
    </lineage>
</organism>
<accession>A0ABP0LYK8</accession>
<proteinExistence type="predicted"/>
<evidence type="ECO:0000313" key="3">
    <source>
        <dbReference type="EMBL" id="CAK9043622.1"/>
    </source>
</evidence>
<evidence type="ECO:0000313" key="4">
    <source>
        <dbReference type="Proteomes" id="UP001642484"/>
    </source>
</evidence>
<name>A0ABP0LYK8_9DINO</name>